<feature type="compositionally biased region" description="Polar residues" evidence="1">
    <location>
        <begin position="48"/>
        <end position="59"/>
    </location>
</feature>
<name>A0A163KM77_DIDRA</name>
<feature type="region of interest" description="Disordered" evidence="1">
    <location>
        <begin position="335"/>
        <end position="355"/>
    </location>
</feature>
<dbReference type="EMBL" id="JYNV01000080">
    <property type="protein sequence ID" value="KZM27098.1"/>
    <property type="molecule type" value="Genomic_DNA"/>
</dbReference>
<organism evidence="2 3">
    <name type="scientific">Didymella rabiei</name>
    <name type="common">Chickpea ascochyta blight fungus</name>
    <name type="synonym">Mycosphaerella rabiei</name>
    <dbReference type="NCBI Taxonomy" id="5454"/>
    <lineage>
        <taxon>Eukaryota</taxon>
        <taxon>Fungi</taxon>
        <taxon>Dikarya</taxon>
        <taxon>Ascomycota</taxon>
        <taxon>Pezizomycotina</taxon>
        <taxon>Dothideomycetes</taxon>
        <taxon>Pleosporomycetidae</taxon>
        <taxon>Pleosporales</taxon>
        <taxon>Pleosporineae</taxon>
        <taxon>Didymellaceae</taxon>
        <taxon>Ascochyta</taxon>
    </lineage>
</organism>
<evidence type="ECO:0000256" key="1">
    <source>
        <dbReference type="SAM" id="MobiDB-lite"/>
    </source>
</evidence>
<evidence type="ECO:0000313" key="3">
    <source>
        <dbReference type="Proteomes" id="UP000076837"/>
    </source>
</evidence>
<sequence>MSFPPSVSHRVTSPRAQVTTMGSIRSAGSQELTQLALPSGSPHFEPQKPSTVPTQSPLGSRMATQTLSLPNTLTHTTPHDAFALPSSQQADDGPIMSFQPLLAPINTCHDTALSDLPASNIHHAISNSKHTLLAPKHLCGASSLNSRLQESMRPAGDQTSNSADNVSLSPATGLEVLEEFDPTEDDEHDYIVQDYDDTPKHFKDSVHSLLRANPTPSQVYDAQSAALPCMSCGIISTHESQCWIKEAALCLKVTTELSVLEYRELAASVQRFDPGPWTTHVGPPIEVELDDPHTQVQVMAEIIRNLNTNAENPILQTQNDQLMSLFWALSSSGSVRNMEAPGESDREEWDVPDAW</sequence>
<accession>A0A163KM77</accession>
<feature type="region of interest" description="Disordered" evidence="1">
    <location>
        <begin position="37"/>
        <end position="59"/>
    </location>
</feature>
<feature type="compositionally biased region" description="Acidic residues" evidence="1">
    <location>
        <begin position="345"/>
        <end position="355"/>
    </location>
</feature>
<comment type="caution">
    <text evidence="2">The sequence shown here is derived from an EMBL/GenBank/DDBJ whole genome shotgun (WGS) entry which is preliminary data.</text>
</comment>
<dbReference type="AlphaFoldDB" id="A0A163KM77"/>
<reference evidence="2 3" key="1">
    <citation type="journal article" date="2016" name="Sci. Rep.">
        <title>Draft genome sequencing and secretome analysis of fungal phytopathogen Ascochyta rabiei provides insight into the necrotrophic effector repertoire.</title>
        <authorList>
            <person name="Verma S."/>
            <person name="Gazara R.K."/>
            <person name="Nizam S."/>
            <person name="Parween S."/>
            <person name="Chattopadhyay D."/>
            <person name="Verma P.K."/>
        </authorList>
    </citation>
    <scope>NUCLEOTIDE SEQUENCE [LARGE SCALE GENOMIC DNA]</scope>
    <source>
        <strain evidence="2 3">ArDII</strain>
    </source>
</reference>
<protein>
    <submittedName>
        <fullName evidence="2">Uncharacterized protein</fullName>
    </submittedName>
</protein>
<keyword evidence="3" id="KW-1185">Reference proteome</keyword>
<proteinExistence type="predicted"/>
<dbReference type="Proteomes" id="UP000076837">
    <property type="component" value="Unassembled WGS sequence"/>
</dbReference>
<evidence type="ECO:0000313" key="2">
    <source>
        <dbReference type="EMBL" id="KZM27098.1"/>
    </source>
</evidence>
<gene>
    <name evidence="2" type="ORF">ST47_g1758</name>
</gene>